<keyword evidence="7" id="KW-0408">Iron</keyword>
<dbReference type="Gene3D" id="3.20.20.70">
    <property type="entry name" value="Aldolase class I"/>
    <property type="match status" value="1"/>
</dbReference>
<evidence type="ECO:0000256" key="9">
    <source>
        <dbReference type="ARBA" id="ARBA00023235"/>
    </source>
</evidence>
<organism evidence="11 12">
    <name type="scientific">Candidatus Enterocloster excrementipullorum</name>
    <dbReference type="NCBI Taxonomy" id="2838559"/>
    <lineage>
        <taxon>Bacteria</taxon>
        <taxon>Bacillati</taxon>
        <taxon>Bacillota</taxon>
        <taxon>Clostridia</taxon>
        <taxon>Lachnospirales</taxon>
        <taxon>Lachnospiraceae</taxon>
        <taxon>Enterocloster</taxon>
    </lineage>
</organism>
<dbReference type="InterPro" id="IPR000056">
    <property type="entry name" value="Ribul_P_3_epim-like"/>
</dbReference>
<evidence type="ECO:0000256" key="6">
    <source>
        <dbReference type="ARBA" id="ARBA00022833"/>
    </source>
</evidence>
<evidence type="ECO:0000313" key="11">
    <source>
        <dbReference type="EMBL" id="HJC06927.1"/>
    </source>
</evidence>
<evidence type="ECO:0000256" key="8">
    <source>
        <dbReference type="ARBA" id="ARBA00023211"/>
    </source>
</evidence>
<reference evidence="11" key="1">
    <citation type="journal article" date="2021" name="PeerJ">
        <title>Extensive microbial diversity within the chicken gut microbiome revealed by metagenomics and culture.</title>
        <authorList>
            <person name="Gilroy R."/>
            <person name="Ravi A."/>
            <person name="Getino M."/>
            <person name="Pursley I."/>
            <person name="Horton D.L."/>
            <person name="Alikhan N.F."/>
            <person name="Baker D."/>
            <person name="Gharbi K."/>
            <person name="Hall N."/>
            <person name="Watson M."/>
            <person name="Adriaenssens E.M."/>
            <person name="Foster-Nyarko E."/>
            <person name="Jarju S."/>
            <person name="Secka A."/>
            <person name="Antonio M."/>
            <person name="Oren A."/>
            <person name="Chaudhuri R.R."/>
            <person name="La Ragione R."/>
            <person name="Hildebrand F."/>
            <person name="Pallen M.J."/>
        </authorList>
    </citation>
    <scope>NUCLEOTIDE SEQUENCE</scope>
    <source>
        <strain evidence="11">CHK180-15479</strain>
    </source>
</reference>
<dbReference type="InterPro" id="IPR013785">
    <property type="entry name" value="Aldolase_TIM"/>
</dbReference>
<keyword evidence="6" id="KW-0862">Zinc</keyword>
<sequence length="223" mass="25047">MINTASIVNIPYLQLREGLNELVEGGTRFFHMDLMDGHYVPNLCYPLDLVREIKAAYPQVTADVHMMVTNPMDYIDRLKTAGADYVSFHTDSTSFVRRTIDTIHRAGMKAGIVINPSQPVDHILPYAKYVDMVLVMAVEPGFPGQPFLEGTMERLEELADLREKCGSHFLISVDGGVDRERCASCQKLGIDMIVGTRHNIFHQPDGIREACRRFEAEFGAGEQ</sequence>
<evidence type="ECO:0000256" key="3">
    <source>
        <dbReference type="ARBA" id="ARBA00001954"/>
    </source>
</evidence>
<dbReference type="NCBIfam" id="NF004076">
    <property type="entry name" value="PRK05581.1-4"/>
    <property type="match status" value="1"/>
</dbReference>
<dbReference type="GO" id="GO:0006163">
    <property type="term" value="P:purine nucleotide metabolic process"/>
    <property type="evidence" value="ECO:0007669"/>
    <property type="project" value="UniProtKB-ARBA"/>
</dbReference>
<keyword evidence="5" id="KW-0479">Metal-binding</keyword>
<protein>
    <submittedName>
        <fullName evidence="11">Ribulose-phosphate 3-epimerase</fullName>
    </submittedName>
</protein>
<dbReference type="AlphaFoldDB" id="A0A9D2N1Z7"/>
<evidence type="ECO:0000256" key="10">
    <source>
        <dbReference type="ARBA" id="ARBA00023277"/>
    </source>
</evidence>
<evidence type="ECO:0000313" key="12">
    <source>
        <dbReference type="Proteomes" id="UP000823910"/>
    </source>
</evidence>
<keyword evidence="8" id="KW-0464">Manganese</keyword>
<gene>
    <name evidence="11" type="ORF">H9704_12385</name>
</gene>
<dbReference type="EMBL" id="DWWT01000065">
    <property type="protein sequence ID" value="HJC06927.1"/>
    <property type="molecule type" value="Genomic_DNA"/>
</dbReference>
<keyword evidence="10" id="KW-0119">Carbohydrate metabolism</keyword>
<dbReference type="GO" id="GO:0016857">
    <property type="term" value="F:racemase and epimerase activity, acting on carbohydrates and derivatives"/>
    <property type="evidence" value="ECO:0007669"/>
    <property type="project" value="InterPro"/>
</dbReference>
<dbReference type="InterPro" id="IPR011060">
    <property type="entry name" value="RibuloseP-bd_barrel"/>
</dbReference>
<evidence type="ECO:0000256" key="5">
    <source>
        <dbReference type="ARBA" id="ARBA00022723"/>
    </source>
</evidence>
<keyword evidence="9" id="KW-0413">Isomerase</keyword>
<comment type="cofactor">
    <cofactor evidence="3">
        <name>Fe(2+)</name>
        <dbReference type="ChEBI" id="CHEBI:29033"/>
    </cofactor>
</comment>
<dbReference type="CDD" id="cd00429">
    <property type="entry name" value="RPE"/>
    <property type="match status" value="1"/>
</dbReference>
<dbReference type="GO" id="GO:0046872">
    <property type="term" value="F:metal ion binding"/>
    <property type="evidence" value="ECO:0007669"/>
    <property type="project" value="UniProtKB-KW"/>
</dbReference>
<comment type="subunit">
    <text evidence="4">Homodimer.</text>
</comment>
<dbReference type="SUPFAM" id="SSF51366">
    <property type="entry name" value="Ribulose-phoshate binding barrel"/>
    <property type="match status" value="1"/>
</dbReference>
<proteinExistence type="predicted"/>
<dbReference type="GO" id="GO:0006091">
    <property type="term" value="P:generation of precursor metabolites and energy"/>
    <property type="evidence" value="ECO:0007669"/>
    <property type="project" value="UniProtKB-ARBA"/>
</dbReference>
<dbReference type="Proteomes" id="UP000823910">
    <property type="component" value="Unassembled WGS sequence"/>
</dbReference>
<dbReference type="GO" id="GO:0005975">
    <property type="term" value="P:carbohydrate metabolic process"/>
    <property type="evidence" value="ECO:0007669"/>
    <property type="project" value="InterPro"/>
</dbReference>
<name>A0A9D2N1Z7_9FIRM</name>
<dbReference type="Pfam" id="PF00834">
    <property type="entry name" value="Ribul_P_3_epim"/>
    <property type="match status" value="1"/>
</dbReference>
<evidence type="ECO:0000256" key="7">
    <source>
        <dbReference type="ARBA" id="ARBA00023004"/>
    </source>
</evidence>
<comment type="caution">
    <text evidence="11">The sequence shown here is derived from an EMBL/GenBank/DDBJ whole genome shotgun (WGS) entry which is preliminary data.</text>
</comment>
<evidence type="ECO:0000256" key="2">
    <source>
        <dbReference type="ARBA" id="ARBA00001947"/>
    </source>
</evidence>
<comment type="cofactor">
    <cofactor evidence="2">
        <name>Zn(2+)</name>
        <dbReference type="ChEBI" id="CHEBI:29105"/>
    </cofactor>
</comment>
<dbReference type="FunFam" id="3.20.20.70:FF:000191">
    <property type="entry name" value="ribulose-phosphate 3-epimerase isoform X2"/>
    <property type="match status" value="1"/>
</dbReference>
<reference evidence="11" key="2">
    <citation type="submission" date="2021-04" db="EMBL/GenBank/DDBJ databases">
        <authorList>
            <person name="Gilroy R."/>
        </authorList>
    </citation>
    <scope>NUCLEOTIDE SEQUENCE</scope>
    <source>
        <strain evidence="11">CHK180-15479</strain>
    </source>
</reference>
<evidence type="ECO:0000256" key="4">
    <source>
        <dbReference type="ARBA" id="ARBA00011738"/>
    </source>
</evidence>
<dbReference type="PANTHER" id="PTHR11749">
    <property type="entry name" value="RIBULOSE-5-PHOSPHATE-3-EPIMERASE"/>
    <property type="match status" value="1"/>
</dbReference>
<accession>A0A9D2N1Z7</accession>
<dbReference type="GO" id="GO:0046496">
    <property type="term" value="P:nicotinamide nucleotide metabolic process"/>
    <property type="evidence" value="ECO:0007669"/>
    <property type="project" value="UniProtKB-ARBA"/>
</dbReference>
<evidence type="ECO:0000256" key="1">
    <source>
        <dbReference type="ARBA" id="ARBA00001936"/>
    </source>
</evidence>
<comment type="cofactor">
    <cofactor evidence="1">
        <name>Mn(2+)</name>
        <dbReference type="ChEBI" id="CHEBI:29035"/>
    </cofactor>
</comment>
<dbReference type="GO" id="GO:1901135">
    <property type="term" value="P:carbohydrate derivative metabolic process"/>
    <property type="evidence" value="ECO:0007669"/>
    <property type="project" value="UniProtKB-ARBA"/>
</dbReference>